<evidence type="ECO:0000256" key="6">
    <source>
        <dbReference type="SAM" id="Phobius"/>
    </source>
</evidence>
<gene>
    <name evidence="8" type="ORF">H9977_07295</name>
</gene>
<evidence type="ECO:0000256" key="1">
    <source>
        <dbReference type="ARBA" id="ARBA00004141"/>
    </source>
</evidence>
<dbReference type="InterPro" id="IPR007267">
    <property type="entry name" value="GtrA_DPMS_TM"/>
</dbReference>
<evidence type="ECO:0000256" key="5">
    <source>
        <dbReference type="ARBA" id="ARBA00023136"/>
    </source>
</evidence>
<feature type="domain" description="GtrA/DPMS transmembrane" evidence="7">
    <location>
        <begin position="9"/>
        <end position="124"/>
    </location>
</feature>
<evidence type="ECO:0000256" key="4">
    <source>
        <dbReference type="ARBA" id="ARBA00022989"/>
    </source>
</evidence>
<dbReference type="InterPro" id="IPR051401">
    <property type="entry name" value="GtrA_CellWall_Glycosyl"/>
</dbReference>
<comment type="similarity">
    <text evidence="2">Belongs to the GtrA family.</text>
</comment>
<evidence type="ECO:0000256" key="3">
    <source>
        <dbReference type="ARBA" id="ARBA00022692"/>
    </source>
</evidence>
<dbReference type="GO" id="GO:0005886">
    <property type="term" value="C:plasma membrane"/>
    <property type="evidence" value="ECO:0007669"/>
    <property type="project" value="TreeGrafter"/>
</dbReference>
<protein>
    <submittedName>
        <fullName evidence="8">GtrA family protein</fullName>
    </submittedName>
</protein>
<dbReference type="AlphaFoldDB" id="A0A9D1X957"/>
<evidence type="ECO:0000313" key="9">
    <source>
        <dbReference type="Proteomes" id="UP000886740"/>
    </source>
</evidence>
<accession>A0A9D1X957</accession>
<dbReference type="Pfam" id="PF04138">
    <property type="entry name" value="GtrA_DPMS_TM"/>
    <property type="match status" value="1"/>
</dbReference>
<keyword evidence="4 6" id="KW-1133">Transmembrane helix</keyword>
<dbReference type="Proteomes" id="UP000886740">
    <property type="component" value="Unassembled WGS sequence"/>
</dbReference>
<feature type="transmembrane region" description="Helical" evidence="6">
    <location>
        <begin position="7"/>
        <end position="29"/>
    </location>
</feature>
<reference evidence="8" key="1">
    <citation type="journal article" date="2021" name="PeerJ">
        <title>Extensive microbial diversity within the chicken gut microbiome revealed by metagenomics and culture.</title>
        <authorList>
            <person name="Gilroy R."/>
            <person name="Ravi A."/>
            <person name="Getino M."/>
            <person name="Pursley I."/>
            <person name="Horton D.L."/>
            <person name="Alikhan N.F."/>
            <person name="Baker D."/>
            <person name="Gharbi K."/>
            <person name="Hall N."/>
            <person name="Watson M."/>
            <person name="Adriaenssens E.M."/>
            <person name="Foster-Nyarko E."/>
            <person name="Jarju S."/>
            <person name="Secka A."/>
            <person name="Antonio M."/>
            <person name="Oren A."/>
            <person name="Chaudhuri R.R."/>
            <person name="La Ragione R."/>
            <person name="Hildebrand F."/>
            <person name="Pallen M.J."/>
        </authorList>
    </citation>
    <scope>NUCLEOTIDE SEQUENCE</scope>
    <source>
        <strain evidence="8">ChiGjej6B6-14162</strain>
    </source>
</reference>
<feature type="transmembrane region" description="Helical" evidence="6">
    <location>
        <begin position="101"/>
        <end position="118"/>
    </location>
</feature>
<dbReference type="EMBL" id="DXEL01000050">
    <property type="protein sequence ID" value="HIX74821.1"/>
    <property type="molecule type" value="Genomic_DNA"/>
</dbReference>
<evidence type="ECO:0000313" key="8">
    <source>
        <dbReference type="EMBL" id="HIX74821.1"/>
    </source>
</evidence>
<proteinExistence type="inferred from homology"/>
<reference evidence="8" key="2">
    <citation type="submission" date="2021-04" db="EMBL/GenBank/DDBJ databases">
        <authorList>
            <person name="Gilroy R."/>
        </authorList>
    </citation>
    <scope>NUCLEOTIDE SEQUENCE</scope>
    <source>
        <strain evidence="8">ChiGjej6B6-14162</strain>
    </source>
</reference>
<feature type="transmembrane region" description="Helical" evidence="6">
    <location>
        <begin position="70"/>
        <end position="89"/>
    </location>
</feature>
<evidence type="ECO:0000256" key="2">
    <source>
        <dbReference type="ARBA" id="ARBA00009399"/>
    </source>
</evidence>
<comment type="subcellular location">
    <subcellularLocation>
        <location evidence="1">Membrane</location>
        <topology evidence="1">Multi-pass membrane protein</topology>
    </subcellularLocation>
</comment>
<sequence length="126" mass="14477">MKTLEQAIKYGLVGVSNTLITMVVIWLMLKTLGLPEGLSNFTGYVAGLLNSYIWNRQWTFKGSTTGVGKSIVRFAISFGVCYLLQYGLVLLLNKYLPIDHYYNHLIGMVFYTFLNFVMNKFYTFKM</sequence>
<dbReference type="PANTHER" id="PTHR38459:SF1">
    <property type="entry name" value="PROPHAGE BACTOPRENOL-LINKED GLUCOSE TRANSLOCASE HOMOLOG"/>
    <property type="match status" value="1"/>
</dbReference>
<keyword evidence="5 6" id="KW-0472">Membrane</keyword>
<dbReference type="PANTHER" id="PTHR38459">
    <property type="entry name" value="PROPHAGE BACTOPRENOL-LINKED GLUCOSE TRANSLOCASE HOMOLOG"/>
    <property type="match status" value="1"/>
</dbReference>
<name>A0A9D1X957_9BACT</name>
<comment type="caution">
    <text evidence="8">The sequence shown here is derived from an EMBL/GenBank/DDBJ whole genome shotgun (WGS) entry which is preliminary data.</text>
</comment>
<organism evidence="8 9">
    <name type="scientific">Candidatus Parabacteroides intestinipullorum</name>
    <dbReference type="NCBI Taxonomy" id="2838723"/>
    <lineage>
        <taxon>Bacteria</taxon>
        <taxon>Pseudomonadati</taxon>
        <taxon>Bacteroidota</taxon>
        <taxon>Bacteroidia</taxon>
        <taxon>Bacteroidales</taxon>
        <taxon>Tannerellaceae</taxon>
        <taxon>Parabacteroides</taxon>
    </lineage>
</organism>
<keyword evidence="3 6" id="KW-0812">Transmembrane</keyword>
<dbReference type="GO" id="GO:0000271">
    <property type="term" value="P:polysaccharide biosynthetic process"/>
    <property type="evidence" value="ECO:0007669"/>
    <property type="project" value="InterPro"/>
</dbReference>
<evidence type="ECO:0000259" key="7">
    <source>
        <dbReference type="Pfam" id="PF04138"/>
    </source>
</evidence>